<dbReference type="GO" id="GO:0022857">
    <property type="term" value="F:transmembrane transporter activity"/>
    <property type="evidence" value="ECO:0007669"/>
    <property type="project" value="InterPro"/>
</dbReference>
<feature type="transmembrane region" description="Helical" evidence="5">
    <location>
        <begin position="374"/>
        <end position="394"/>
    </location>
</feature>
<dbReference type="PROSITE" id="PS50850">
    <property type="entry name" value="MFS"/>
    <property type="match status" value="1"/>
</dbReference>
<evidence type="ECO:0000256" key="5">
    <source>
        <dbReference type="SAM" id="Phobius"/>
    </source>
</evidence>
<feature type="transmembrane region" description="Helical" evidence="5">
    <location>
        <begin position="224"/>
        <end position="245"/>
    </location>
</feature>
<evidence type="ECO:0000313" key="7">
    <source>
        <dbReference type="EMBL" id="MBB3724221.1"/>
    </source>
</evidence>
<name>A0A7W5Y4I7_9ACTN</name>
<dbReference type="RefSeq" id="WP_183641872.1">
    <property type="nucleotide sequence ID" value="NZ_JACIBV010000001.1"/>
</dbReference>
<evidence type="ECO:0000256" key="4">
    <source>
        <dbReference type="ARBA" id="ARBA00023136"/>
    </source>
</evidence>
<protein>
    <submittedName>
        <fullName evidence="7">Putative MFS family arabinose efflux permease</fullName>
    </submittedName>
</protein>
<proteinExistence type="predicted"/>
<dbReference type="InterPro" id="IPR010645">
    <property type="entry name" value="MFS_4"/>
</dbReference>
<dbReference type="PANTHER" id="PTHR23537">
    <property type="match status" value="1"/>
</dbReference>
<dbReference type="Pfam" id="PF06779">
    <property type="entry name" value="MFS_4"/>
    <property type="match status" value="1"/>
</dbReference>
<dbReference type="InterPro" id="IPR036259">
    <property type="entry name" value="MFS_trans_sf"/>
</dbReference>
<dbReference type="EMBL" id="JACIBV010000001">
    <property type="protein sequence ID" value="MBB3724221.1"/>
    <property type="molecule type" value="Genomic_DNA"/>
</dbReference>
<reference evidence="7 8" key="1">
    <citation type="submission" date="2020-08" db="EMBL/GenBank/DDBJ databases">
        <title>Sequencing the genomes of 1000 actinobacteria strains.</title>
        <authorList>
            <person name="Klenk H.-P."/>
        </authorList>
    </citation>
    <scope>NUCLEOTIDE SEQUENCE [LARGE SCALE GENOMIC DNA]</scope>
    <source>
        <strain evidence="7 8">DSM 44320</strain>
    </source>
</reference>
<dbReference type="Proteomes" id="UP000579945">
    <property type="component" value="Unassembled WGS sequence"/>
</dbReference>
<feature type="transmembrane region" description="Helical" evidence="5">
    <location>
        <begin position="16"/>
        <end position="40"/>
    </location>
</feature>
<feature type="domain" description="Major facilitator superfamily (MFS) profile" evidence="6">
    <location>
        <begin position="19"/>
        <end position="400"/>
    </location>
</feature>
<feature type="transmembrane region" description="Helical" evidence="5">
    <location>
        <begin position="85"/>
        <end position="104"/>
    </location>
</feature>
<keyword evidence="3 5" id="KW-1133">Transmembrane helix</keyword>
<keyword evidence="4 5" id="KW-0472">Membrane</keyword>
<dbReference type="GeneID" id="95386754"/>
<comment type="caution">
    <text evidence="7">The sequence shown here is derived from an EMBL/GenBank/DDBJ whole genome shotgun (WGS) entry which is preliminary data.</text>
</comment>
<dbReference type="Gene3D" id="1.20.1250.20">
    <property type="entry name" value="MFS general substrate transporter like domains"/>
    <property type="match status" value="2"/>
</dbReference>
<dbReference type="SUPFAM" id="SSF103473">
    <property type="entry name" value="MFS general substrate transporter"/>
    <property type="match status" value="1"/>
</dbReference>
<evidence type="ECO:0000256" key="3">
    <source>
        <dbReference type="ARBA" id="ARBA00022989"/>
    </source>
</evidence>
<sequence>MTAISAEGRTSRAGQALVALGLAAGPVVALGFTRFAYALLLPPMHRELHWSYAQAGGMNTANALGYILGAASAAFWARRSGGRSAFLWSLAISAVALLATAATADLTVLLALRFAGGFSTAVAFVVGSALVSRIAVGAPQRRSASLVAVYMAGVGIGVVISGLVVPAALSSGEAGWRMGWLLMGVLAVIALVPAWLGARAVPEASGAHASTLPAAQLRRLGPTFVWYVLFGAGYVSYMTFVVALLRSQGLGASTTALFFVVLGLSSVVATLTVWGRLCGFLRAGLAPALVAVLVFLGVLPVLLMPPGPGAALLSAVVFGAGFMAGPTAATVIARRMLPHAVWTAGIALLTVAFSVGQAVGPLLSGLMSDGEGGIARGLWLSAGLLALAALAALLQREHPAS</sequence>
<dbReference type="AlphaFoldDB" id="A0A7W5Y4I7"/>
<accession>A0A7W5Y4I7</accession>
<dbReference type="InterPro" id="IPR020846">
    <property type="entry name" value="MFS_dom"/>
</dbReference>
<feature type="transmembrane region" description="Helical" evidence="5">
    <location>
        <begin position="340"/>
        <end position="362"/>
    </location>
</feature>
<keyword evidence="2 5" id="KW-0812">Transmembrane</keyword>
<dbReference type="GO" id="GO:0005886">
    <property type="term" value="C:plasma membrane"/>
    <property type="evidence" value="ECO:0007669"/>
    <property type="project" value="UniProtKB-SubCell"/>
</dbReference>
<feature type="transmembrane region" description="Helical" evidence="5">
    <location>
        <begin position="110"/>
        <end position="132"/>
    </location>
</feature>
<keyword evidence="8" id="KW-1185">Reference proteome</keyword>
<feature type="transmembrane region" description="Helical" evidence="5">
    <location>
        <begin position="257"/>
        <end position="277"/>
    </location>
</feature>
<evidence type="ECO:0000259" key="6">
    <source>
        <dbReference type="PROSITE" id="PS50850"/>
    </source>
</evidence>
<dbReference type="PANTHER" id="PTHR23537:SF1">
    <property type="entry name" value="SUGAR TRANSPORTER"/>
    <property type="match status" value="1"/>
</dbReference>
<feature type="transmembrane region" description="Helical" evidence="5">
    <location>
        <begin position="60"/>
        <end position="78"/>
    </location>
</feature>
<feature type="transmembrane region" description="Helical" evidence="5">
    <location>
        <begin position="284"/>
        <end position="304"/>
    </location>
</feature>
<evidence type="ECO:0000256" key="2">
    <source>
        <dbReference type="ARBA" id="ARBA00022692"/>
    </source>
</evidence>
<evidence type="ECO:0000256" key="1">
    <source>
        <dbReference type="ARBA" id="ARBA00004651"/>
    </source>
</evidence>
<comment type="subcellular location">
    <subcellularLocation>
        <location evidence="1">Cell membrane</location>
        <topology evidence="1">Multi-pass membrane protein</topology>
    </subcellularLocation>
</comment>
<evidence type="ECO:0000313" key="8">
    <source>
        <dbReference type="Proteomes" id="UP000579945"/>
    </source>
</evidence>
<feature type="transmembrane region" description="Helical" evidence="5">
    <location>
        <begin position="310"/>
        <end position="333"/>
    </location>
</feature>
<gene>
    <name evidence="7" type="ORF">FHR33_000081</name>
</gene>
<feature type="transmembrane region" description="Helical" evidence="5">
    <location>
        <begin position="180"/>
        <end position="198"/>
    </location>
</feature>
<feature type="transmembrane region" description="Helical" evidence="5">
    <location>
        <begin position="144"/>
        <end position="168"/>
    </location>
</feature>
<organism evidence="7 8">
    <name type="scientific">Nonomuraea dietziae</name>
    <dbReference type="NCBI Taxonomy" id="65515"/>
    <lineage>
        <taxon>Bacteria</taxon>
        <taxon>Bacillati</taxon>
        <taxon>Actinomycetota</taxon>
        <taxon>Actinomycetes</taxon>
        <taxon>Streptosporangiales</taxon>
        <taxon>Streptosporangiaceae</taxon>
        <taxon>Nonomuraea</taxon>
    </lineage>
</organism>